<dbReference type="EMBL" id="JACBZD010000002">
    <property type="protein sequence ID" value="NYI07763.1"/>
    <property type="molecule type" value="Genomic_DNA"/>
</dbReference>
<dbReference type="GO" id="GO:0008324">
    <property type="term" value="F:monoatomic cation transmembrane transporter activity"/>
    <property type="evidence" value="ECO:0007669"/>
    <property type="project" value="InterPro"/>
</dbReference>
<dbReference type="SUPFAM" id="SSF161111">
    <property type="entry name" value="Cation efflux protein transmembrane domain-like"/>
    <property type="match status" value="1"/>
</dbReference>
<dbReference type="Proteomes" id="UP000567795">
    <property type="component" value="Unassembled WGS sequence"/>
</dbReference>
<evidence type="ECO:0000256" key="1">
    <source>
        <dbReference type="ARBA" id="ARBA00004141"/>
    </source>
</evidence>
<dbReference type="InterPro" id="IPR040177">
    <property type="entry name" value="SLC30A9"/>
</dbReference>
<comment type="subcellular location">
    <subcellularLocation>
        <location evidence="1">Membrane</location>
        <topology evidence="1">Multi-pass membrane protein</topology>
    </subcellularLocation>
</comment>
<feature type="transmembrane region" description="Helical" evidence="6">
    <location>
        <begin position="180"/>
        <end position="200"/>
    </location>
</feature>
<comment type="caution">
    <text evidence="8">The sequence shown here is derived from an EMBL/GenBank/DDBJ whole genome shotgun (WGS) entry which is preliminary data.</text>
</comment>
<dbReference type="InterPro" id="IPR002524">
    <property type="entry name" value="Cation_efflux"/>
</dbReference>
<dbReference type="PANTHER" id="PTHR13414:SF9">
    <property type="entry name" value="PROTON-COUPLED ZINC ANTIPORTER SLC30A9, MITOCHONDRIAL"/>
    <property type="match status" value="1"/>
</dbReference>
<protein>
    <submittedName>
        <fullName evidence="8">Cation diffusion facilitator family transporter</fullName>
    </submittedName>
</protein>
<keyword evidence="4 6" id="KW-1133">Transmembrane helix</keyword>
<organism evidence="8 9">
    <name type="scientific">Allostreptomyces psammosilenae</name>
    <dbReference type="NCBI Taxonomy" id="1892865"/>
    <lineage>
        <taxon>Bacteria</taxon>
        <taxon>Bacillati</taxon>
        <taxon>Actinomycetota</taxon>
        <taxon>Actinomycetes</taxon>
        <taxon>Kitasatosporales</taxon>
        <taxon>Streptomycetaceae</taxon>
        <taxon>Allostreptomyces</taxon>
    </lineage>
</organism>
<evidence type="ECO:0000256" key="4">
    <source>
        <dbReference type="ARBA" id="ARBA00022989"/>
    </source>
</evidence>
<name>A0A852ZZF8_9ACTN</name>
<dbReference type="SUPFAM" id="SSF160240">
    <property type="entry name" value="Cation efflux protein cytoplasmic domain-like"/>
    <property type="match status" value="1"/>
</dbReference>
<keyword evidence="2" id="KW-0813">Transport</keyword>
<dbReference type="AlphaFoldDB" id="A0A852ZZF8"/>
<evidence type="ECO:0000256" key="6">
    <source>
        <dbReference type="SAM" id="Phobius"/>
    </source>
</evidence>
<evidence type="ECO:0000256" key="3">
    <source>
        <dbReference type="ARBA" id="ARBA00022692"/>
    </source>
</evidence>
<dbReference type="GO" id="GO:0006829">
    <property type="term" value="P:zinc ion transport"/>
    <property type="evidence" value="ECO:0007669"/>
    <property type="project" value="InterPro"/>
</dbReference>
<gene>
    <name evidence="8" type="ORF">FHU37_004792</name>
</gene>
<evidence type="ECO:0000256" key="2">
    <source>
        <dbReference type="ARBA" id="ARBA00022448"/>
    </source>
</evidence>
<feature type="transmembrane region" description="Helical" evidence="6">
    <location>
        <begin position="92"/>
        <end position="115"/>
    </location>
</feature>
<dbReference type="Pfam" id="PF01545">
    <property type="entry name" value="Cation_efflux"/>
    <property type="match status" value="1"/>
</dbReference>
<dbReference type="InterPro" id="IPR036837">
    <property type="entry name" value="Cation_efflux_CTD_sf"/>
</dbReference>
<dbReference type="RefSeq" id="WP_312892819.1">
    <property type="nucleotide sequence ID" value="NZ_JACBZD010000002.1"/>
</dbReference>
<dbReference type="Gene3D" id="1.20.1510.10">
    <property type="entry name" value="Cation efflux protein transmembrane domain"/>
    <property type="match status" value="1"/>
</dbReference>
<sequence>MEDPHAPPAPRPPGGGDTVHTRRTVLVALAANLAIACAKVVGGLVSGSPAMLSEAAHSVADSLNEVFLLTSLTRSRRRPDARHPFGYGKERFFWSLLAAVGIFVMGGCFSFYQGLNALRAPQAEPHGGYAVALVVLLVSLGAEGISLTRALFQVRRHAAASGRRFSKELRHGDEPALRTVLAEDATAVLGVLLAMGGIGLHLLTGAAAWEAAASLGIALLLMYVAYRLGRNARDELVGEAAAPALRQAVADFLERQPEIDAVTALLTMRLGPDTILLAARVDLEPGLESEHVEEAAVRIKHELAERWPALEQIFLDITEATRADRGRALRERRELDRMVADAERDRRPRGARPEP</sequence>
<dbReference type="InterPro" id="IPR027469">
    <property type="entry name" value="Cation_efflux_TMD_sf"/>
</dbReference>
<evidence type="ECO:0000313" key="9">
    <source>
        <dbReference type="Proteomes" id="UP000567795"/>
    </source>
</evidence>
<proteinExistence type="predicted"/>
<keyword evidence="3 6" id="KW-0812">Transmembrane</keyword>
<feature type="domain" description="Cation efflux protein transmembrane" evidence="7">
    <location>
        <begin position="25"/>
        <end position="237"/>
    </location>
</feature>
<keyword evidence="9" id="KW-1185">Reference proteome</keyword>
<evidence type="ECO:0000259" key="7">
    <source>
        <dbReference type="Pfam" id="PF01545"/>
    </source>
</evidence>
<dbReference type="InterPro" id="IPR058533">
    <property type="entry name" value="Cation_efflux_TM"/>
</dbReference>
<dbReference type="NCBIfam" id="TIGR01297">
    <property type="entry name" value="CDF"/>
    <property type="match status" value="1"/>
</dbReference>
<dbReference type="GO" id="GO:0016020">
    <property type="term" value="C:membrane"/>
    <property type="evidence" value="ECO:0007669"/>
    <property type="project" value="UniProtKB-SubCell"/>
</dbReference>
<feature type="transmembrane region" description="Helical" evidence="6">
    <location>
        <begin position="127"/>
        <end position="147"/>
    </location>
</feature>
<evidence type="ECO:0000256" key="5">
    <source>
        <dbReference type="ARBA" id="ARBA00023136"/>
    </source>
</evidence>
<accession>A0A852ZZF8</accession>
<reference evidence="8 9" key="1">
    <citation type="submission" date="2020-07" db="EMBL/GenBank/DDBJ databases">
        <title>Sequencing the genomes of 1000 actinobacteria strains.</title>
        <authorList>
            <person name="Klenk H.-P."/>
        </authorList>
    </citation>
    <scope>NUCLEOTIDE SEQUENCE [LARGE SCALE GENOMIC DNA]</scope>
    <source>
        <strain evidence="8 9">DSM 42178</strain>
    </source>
</reference>
<keyword evidence="5 6" id="KW-0472">Membrane</keyword>
<evidence type="ECO:0000313" key="8">
    <source>
        <dbReference type="EMBL" id="NYI07763.1"/>
    </source>
</evidence>
<dbReference type="PANTHER" id="PTHR13414">
    <property type="entry name" value="HUEL-CATION TRANSPORTER"/>
    <property type="match status" value="1"/>
</dbReference>